<organism evidence="7 8">
    <name type="scientific">Amphibalanus amphitrite</name>
    <name type="common">Striped barnacle</name>
    <name type="synonym">Balanus amphitrite</name>
    <dbReference type="NCBI Taxonomy" id="1232801"/>
    <lineage>
        <taxon>Eukaryota</taxon>
        <taxon>Metazoa</taxon>
        <taxon>Ecdysozoa</taxon>
        <taxon>Arthropoda</taxon>
        <taxon>Crustacea</taxon>
        <taxon>Multicrustacea</taxon>
        <taxon>Cirripedia</taxon>
        <taxon>Thoracica</taxon>
        <taxon>Thoracicalcarea</taxon>
        <taxon>Balanomorpha</taxon>
        <taxon>Balanoidea</taxon>
        <taxon>Balanidae</taxon>
        <taxon>Amphibalaninae</taxon>
        <taxon>Amphibalanus</taxon>
    </lineage>
</organism>
<dbReference type="InterPro" id="IPR016024">
    <property type="entry name" value="ARM-type_fold"/>
</dbReference>
<dbReference type="PANTHER" id="PTHR11139:SF68">
    <property type="entry name" value="DNA-DEPENDENT PROTEIN KINASE CATALYTIC SUBUNIT"/>
    <property type="match status" value="1"/>
</dbReference>
<feature type="region of interest" description="Disordered" evidence="4">
    <location>
        <begin position="2665"/>
        <end position="2684"/>
    </location>
</feature>
<gene>
    <name evidence="7" type="primary">PRKDC</name>
    <name evidence="7" type="ORF">FJT64_027173</name>
</gene>
<dbReference type="GO" id="GO:0006303">
    <property type="term" value="P:double-strand break repair via nonhomologous end joining"/>
    <property type="evidence" value="ECO:0007669"/>
    <property type="project" value="InterPro"/>
</dbReference>
<evidence type="ECO:0000256" key="4">
    <source>
        <dbReference type="SAM" id="MobiDB-lite"/>
    </source>
</evidence>
<dbReference type="InterPro" id="IPR036940">
    <property type="entry name" value="PI3/4_kinase_cat_sf"/>
</dbReference>
<accession>A0A6A4WE85</accession>
<dbReference type="Gene3D" id="1.10.1070.11">
    <property type="entry name" value="Phosphatidylinositol 3-/4-kinase, catalytic domain"/>
    <property type="match status" value="1"/>
</dbReference>
<evidence type="ECO:0000313" key="7">
    <source>
        <dbReference type="EMBL" id="KAF0300341.1"/>
    </source>
</evidence>
<reference evidence="7 8" key="1">
    <citation type="submission" date="2019-07" db="EMBL/GenBank/DDBJ databases">
        <title>Draft genome assembly of a fouling barnacle, Amphibalanus amphitrite (Darwin, 1854): The first reference genome for Thecostraca.</title>
        <authorList>
            <person name="Kim W."/>
        </authorList>
    </citation>
    <scope>NUCLEOTIDE SEQUENCE [LARGE SCALE GENOMIC DNA]</scope>
    <source>
        <strain evidence="7">SNU_AA5</strain>
        <tissue evidence="7">Soma without cirri and trophi</tissue>
    </source>
</reference>
<evidence type="ECO:0000313" key="8">
    <source>
        <dbReference type="Proteomes" id="UP000440578"/>
    </source>
</evidence>
<protein>
    <recommendedName>
        <fullName evidence="2">DNA-dependent protein kinase catalytic subunit</fullName>
    </recommendedName>
</protein>
<keyword evidence="8" id="KW-1185">Reference proteome</keyword>
<keyword evidence="7" id="KW-0418">Kinase</keyword>
<dbReference type="PROSITE" id="PS51189">
    <property type="entry name" value="FAT"/>
    <property type="match status" value="1"/>
</dbReference>
<feature type="compositionally biased region" description="Low complexity" evidence="4">
    <location>
        <begin position="2439"/>
        <end position="2450"/>
    </location>
</feature>
<feature type="region of interest" description="Disordered" evidence="4">
    <location>
        <begin position="2573"/>
        <end position="2594"/>
    </location>
</feature>
<sequence length="3797" mass="412243">MGLLQDVREIKEFGSFKVEGCRVTADLMSRAGAASLDCEAAGIRSTACLLSGRPQETSAVRSEALQLLITVLAAGGGRSTPAHQMAADLLSKDLTRAAPPTVRRQQLHLLGALCQHCPQQTAELAERACTALLDELKRQLDSRSAKLEMTIVSGAIQGLTCLLHSFSQSADDNPVVCGRIFDYVARVINPTAELSRREAPRAALALLATHAAQFSKHMYDRYVTLYSHLVRWALSNNRDDARAGVGALDAFINQVCEWLTTAPTDDGRPAKVFAFLLARLRELLDDRAAPPAVLSVAVHGYGALAAPCGRLHPPQELALLVTWLADRAERLYLAGESAPPAAELLLQLPGHVSSLGCCLAVLPTLPAAQLATGERLLLLLVEHYPRVPPTHRFLADGGVARCLLALLGRPELAAPCLRRLVYQMLLRCCSHALAVETELQKDSAVSYADRPLSYKDYLPLWDALLAAHGLRQLTRKGVSVAALQALANEVFAALVDASQKIISELDLSTQPLDGDAPPASGDPAVSLQARVPKDFQVFINLVSVLEHALLSDGAELRLRPWLPLLSGQVVATSVQRPLVSGLYRLARIYLLTAGRLGCWQAVQEDSDGAEAGLRRLWAAHVSETAPRCSQYRDELQEACVSMVLAAPAALAADCAAPLLAVARLALRLGRSHLPLAARALDALESWLPALAGCSERWGDCVEPLRAMAPALSQYLAPEATVAAGGDRAPSSRRPSELTPLRRRALQLLGLLAAAGLVADSSEAELVAWSRRPVLGLDVPFSDVKPKLWLETFLPRTVQLALGSGDAQARTSACELLHAVTVFTLGRGAQLGMDGAGSLSAVYRRLLPALLRLAASPSLVARQLFAPLLTQITHWFTTDAMSGRPESALLLDVLLEGLVDAGDPARRDVSADALREYLQWSLKQRRADPVQKVAPLLEALYGHLRHPDPYRRLGATLAFNNLYRVFRESDRLLDVFLLEVTAALLAALARAHADPSALGTDTAAADALGHCQRILAARASRLLEKSEQRRVPAGWQGATLPDLLSWLVGQCGAPQTECRHACYRLLEALTPLAPAAGGLRGLVAAGGGAVRLLEHALTGVYRDLRGPVSWSAWLDALLAALDGYSWALQVGALPADRPIGNDSYLLDNIRFLMAEAFKPSFEDSAEAGRWAPVRRLRCTALVRALAVIEALLRAAPRAVTDIWSLPVCDTVAAAVLAPAELGFDVSEAEVVRELPAALDRLLRSVARYADAETRRVLTDSLARRAAGRSVCQALGEALSSQHDQHVAQQLRGLRTLQSSRLLSSAAPAELRVSGEELFAVVWESCGRQPPTDPMTVRLADTALETALALGVPARRLLSALLSEEQVRAGTGSAERGWLFFSRFSAVLVPHLLQPAARQAVLSPLVSRAAAHPRGVQLLTAAVRATAADRQLRRQHGAPLARLLAEGWQQLESASEPALVQLLGLLLLVHLPLVGEDQAASPVAWYTRLLDGDRLTLEQKRPALRLLTAMLRSATLSANICSLLERLESRHFPLESSELAAGSPALATYRAVLASLCEALEMTAHPALARYMCVLMCREARHPCSGLLRAALTAAAGRHGTAQQLALAEELLALFWPAGGLPAAGRRTLLVSFLCPLLRAADRPVLLQFYTSHVVAIARPVQDPEPPAVPADSEPTEHQWVSRMGGFSLLEVLYASLPKDQTHAATSPLVTAFAGATARGNELTKALLGSGAAAFKAPPLRCVEPASLSEARRRCMCAAYCALAAAVSATQTEARFYQTFLLAEAPERNQLIWERLVDAERRYHLPVEGGSELRRWHVSIPRPAGAGGGQSAPRRTGSVSRLLADSSLGSQVTDYDFTASVDLSTQELQQQAEAGGRERSAPASLQLPADDLNEHECMACATALVGHLAERVWPLPEVGPPAQPAPWVTALCARLQSDNTPDNVLLFLCRLLTNCDSACRPFGRWLLPPLLRLLAAERLGPELNALLLDVLDMLAGWAQQDITPEESSRADAGRLLEVVLRLTPSAHRGVVRIMLDVLEKLVSGWGDRAAFPGRLAVQLLTGDRQLHAPRAGVCALRAALLADRPLGLDGDEMQQLLDRLLTLMVDRSSTAELYRPASTVVALLCAGRTDIEAVTPVVAAKLAAVEKDDRVRWVTCLARLSAHCRPLAASQRVRLLFQLPSLHGEQKALGLQVLHDIIGDVPQLSSELAALRLDRLTEARDPQLRRAALQLLLAAAERDQLSAGQWTRFLPAVDFVVNHGGAPGRRLAAELCIELRRRFDRDDSEEGAGVRARATDALLVLLTDTDLTVRQTAANYWADAGADTTPGRLSRVLTDMFRPGLEAAYLSYATYLVLGLTAQSPDFDRKMFDRALPESEFEEVAIVSDWRVQSAAAVPLFSQPAAGGGPLPALLRATQRSLAFTPTQRSAASQPTFDWLTQTAAAPTGTGAPSGARLRYTDDVDGGRDGGDGDAGADALSRMLRRRVETDARQVSARMARRHADQRALREDRQRDEPRRQDAQVELFRRYRRGELPDTEIPYSDLLRPLQALAMHDPPTAARLLAGLLVGTLHELDAAEQRPASPTQSRKRPAAGVGADQLRDAVSSGLESVLRRLRTAEPSLVSAALQTALDAELALPPALLASVCRLSGQLPAGIMLLERTLRQPAAVEAATDRKRPRLGLPPPAAEPARDRDRLWSVLAELYVQYGDRDSARAALGRRADLAADWSAALEAEARGDFLEAARHYEQTIRRGEDHLSDQAYFQCLSELSEWGRLSRAVDQRLTADHDQQPRLDSVWLAGNDEQRDHLLPWLVVSKTQLAIERDGTTTQQLHQFLDAGLAEEASRHLLESRFPEELALRHVACGQLTRARHYCHMAQESFVRDWSAAEAAGGQSRTPLLQRLRTITELQQFLDAVTAPDPTAAASSLLDHWERNYPAAQESLAFWERLVGRRHLYVDQLPPGTRQQRYLRRSRLRLVEAALAQRNATAAGRQLGHLRSQQWDADDASLAAEYQLLRCQTAVLLGRDPVRTWRVLDDQVRWRDSAPPLPVGLLLRRARLEAELAERCLLEPAAVADPFVSQLLEESGHWTGDGARADLAQLAFGRLSAAVEAARGSPEAADACLEAARFCGRQLEALEEAEAGGPGAELRGPFVRCTLWALAAGSAEACDWLPRLLQLADEHPPAAAALADGWEAVPEWRFLAWLPQLFSYGASAGCGGTVRRLLLRLAEQYPQALAYPLAASRADRGAVRPAEMSACLEQAHQLMANCRLPERLVAELGRLGVYSRLRSLCRHLQAGQLEKAAGALADWGGLAAVLSDPPSEADRQLLRLCGDRGECLSTRSAPKAVDLIKKRLAERPASRRLAEFSGWLASFQDVNSQERLELPGQYTGRRRPQPDYHVRVANLSDEALVLNSIERPVRITVRGDDAREYRYLIKAGDDLRTDQRVQQLFRLLNGALAAEPAAADRRLALTTYTVLPVHPTLGIIQWLDHTSTLHQFIGSACPDLEQQCAEARELFRKQMRRHATQSGANDVQLQSEYARRAPRDVVVADLAAREALMRDERGRACSTLLQQAVFRLSSGPEALLRLRTRMAESHALLCAAGWLLGVGDRHLGNFLVSLEDGAMIGIDFGHVFGSATSLLPVPELVPFRLTAQLAGLTAPLGPAGLTRHTLLRAVRALRSSRHLLAAALQGFVREPAAQWTEHQQQPAEHARRCVRQTRGRLCGSHPAADVCQLLAGAGRLSAQEVEAWSAAARGRRGHEPRAELADAGLTAEQQVDCLLELATDRYVLGLAYSGWTAHV</sequence>
<dbReference type="Pfam" id="PF19704">
    <property type="entry name" value="DNAPKcs_CC5"/>
    <property type="match status" value="2"/>
</dbReference>
<dbReference type="SMART" id="SM00146">
    <property type="entry name" value="PI3Kc"/>
    <property type="match status" value="1"/>
</dbReference>
<dbReference type="SMART" id="SM01343">
    <property type="entry name" value="FATC"/>
    <property type="match status" value="1"/>
</dbReference>
<name>A0A6A4WE85_AMPAM</name>
<keyword evidence="7" id="KW-0808">Transferase</keyword>
<dbReference type="SUPFAM" id="SSF48371">
    <property type="entry name" value="ARM repeat"/>
    <property type="match status" value="2"/>
</dbReference>
<comment type="caution">
    <text evidence="7">The sequence shown here is derived from an EMBL/GenBank/DDBJ whole genome shotgun (WGS) entry which is preliminary data.</text>
</comment>
<evidence type="ECO:0000256" key="2">
    <source>
        <dbReference type="ARBA" id="ARBA00018077"/>
    </source>
</evidence>
<dbReference type="InterPro" id="IPR003152">
    <property type="entry name" value="FATC_dom"/>
</dbReference>
<dbReference type="Pfam" id="PF08163">
    <property type="entry name" value="DNAPKcs_CC3"/>
    <property type="match status" value="1"/>
</dbReference>
<dbReference type="OrthoDB" id="431717at2759"/>
<dbReference type="Pfam" id="PF20500">
    <property type="entry name" value="DNA-PKcs_N"/>
    <property type="match status" value="1"/>
</dbReference>
<dbReference type="InterPro" id="IPR045581">
    <property type="entry name" value="DNAPKcs_CC5"/>
</dbReference>
<dbReference type="InterPro" id="IPR046804">
    <property type="entry name" value="DNA-PKcs_N"/>
</dbReference>
<dbReference type="Pfam" id="PF00454">
    <property type="entry name" value="PI3_PI4_kinase"/>
    <property type="match status" value="1"/>
</dbReference>
<proteinExistence type="predicted"/>
<dbReference type="InterPro" id="IPR046803">
    <property type="entry name" value="DNAPKcs_CC1-2"/>
</dbReference>
<dbReference type="SMART" id="SM01344">
    <property type="entry name" value="NUC194"/>
    <property type="match status" value="1"/>
</dbReference>
<dbReference type="SUPFAM" id="SSF56112">
    <property type="entry name" value="Protein kinase-like (PK-like)"/>
    <property type="match status" value="1"/>
</dbReference>
<dbReference type="EMBL" id="VIIS01001273">
    <property type="protein sequence ID" value="KAF0300341.1"/>
    <property type="molecule type" value="Genomic_DNA"/>
</dbReference>
<dbReference type="InterPro" id="IPR012582">
    <property type="entry name" value="DNAPKcs_CC3"/>
</dbReference>
<dbReference type="Pfam" id="PF20502">
    <property type="entry name" value="DNAPKcs_CC1-2"/>
    <property type="match status" value="1"/>
</dbReference>
<feature type="domain" description="PI3K/PI4K catalytic" evidence="5">
    <location>
        <begin position="3401"/>
        <end position="3744"/>
    </location>
</feature>
<feature type="compositionally biased region" description="Basic and acidic residues" evidence="4">
    <location>
        <begin position="2496"/>
        <end position="2516"/>
    </location>
</feature>
<dbReference type="Pfam" id="PF02260">
    <property type="entry name" value="FATC"/>
    <property type="match status" value="1"/>
</dbReference>
<evidence type="ECO:0000256" key="3">
    <source>
        <dbReference type="ARBA" id="ARBA00022553"/>
    </source>
</evidence>
<dbReference type="InterPro" id="IPR011009">
    <property type="entry name" value="Kinase-like_dom_sf"/>
</dbReference>
<keyword evidence="3" id="KW-0597">Phosphoprotein</keyword>
<evidence type="ECO:0000256" key="1">
    <source>
        <dbReference type="ARBA" id="ARBA00004604"/>
    </source>
</evidence>
<feature type="region of interest" description="Disordered" evidence="4">
    <location>
        <begin position="2439"/>
        <end position="2471"/>
    </location>
</feature>
<dbReference type="PANTHER" id="PTHR11139">
    <property type="entry name" value="ATAXIA TELANGIECTASIA MUTATED ATM -RELATED"/>
    <property type="match status" value="1"/>
</dbReference>
<dbReference type="InterPro" id="IPR003151">
    <property type="entry name" value="PIK-rel_kinase_FAT"/>
</dbReference>
<dbReference type="InterPro" id="IPR000403">
    <property type="entry name" value="PI3/4_kinase_cat_dom"/>
</dbReference>
<dbReference type="Pfam" id="PF02259">
    <property type="entry name" value="FAT"/>
    <property type="match status" value="1"/>
</dbReference>
<dbReference type="InterPro" id="IPR014009">
    <property type="entry name" value="PIK_FAT"/>
</dbReference>
<evidence type="ECO:0000259" key="5">
    <source>
        <dbReference type="PROSITE" id="PS50290"/>
    </source>
</evidence>
<evidence type="ECO:0000259" key="6">
    <source>
        <dbReference type="PROSITE" id="PS51189"/>
    </source>
</evidence>
<feature type="region of interest" description="Disordered" evidence="4">
    <location>
        <begin position="2484"/>
        <end position="2516"/>
    </location>
</feature>
<feature type="compositionally biased region" description="Basic and acidic residues" evidence="4">
    <location>
        <begin position="2453"/>
        <end position="2465"/>
    </location>
</feature>
<comment type="subcellular location">
    <subcellularLocation>
        <location evidence="1">Nucleus</location>
        <location evidence="1">Nucleolus</location>
    </subcellularLocation>
</comment>
<dbReference type="GO" id="GO:0005730">
    <property type="term" value="C:nucleolus"/>
    <property type="evidence" value="ECO:0007669"/>
    <property type="project" value="UniProtKB-SubCell"/>
</dbReference>
<dbReference type="Proteomes" id="UP000440578">
    <property type="component" value="Unassembled WGS sequence"/>
</dbReference>
<dbReference type="GO" id="GO:0004674">
    <property type="term" value="F:protein serine/threonine kinase activity"/>
    <property type="evidence" value="ECO:0007669"/>
    <property type="project" value="TreeGrafter"/>
</dbReference>
<dbReference type="InterPro" id="IPR050517">
    <property type="entry name" value="DDR_Repair_Kinase"/>
</dbReference>
<dbReference type="GO" id="GO:0000723">
    <property type="term" value="P:telomere maintenance"/>
    <property type="evidence" value="ECO:0007669"/>
    <property type="project" value="TreeGrafter"/>
</dbReference>
<feature type="domain" description="FAT" evidence="6">
    <location>
        <begin position="2637"/>
        <end position="3241"/>
    </location>
</feature>
<dbReference type="PROSITE" id="PS50290">
    <property type="entry name" value="PI3_4_KINASE_3"/>
    <property type="match status" value="1"/>
</dbReference>
<dbReference type="Gene3D" id="3.30.1010.10">
    <property type="entry name" value="Phosphatidylinositol 3-kinase Catalytic Subunit, Chain A, domain 4"/>
    <property type="match status" value="1"/>
</dbReference>